<dbReference type="EMBL" id="BAABZQ010000001">
    <property type="protein sequence ID" value="GAA6503041.1"/>
    <property type="molecule type" value="Genomic_DNA"/>
</dbReference>
<evidence type="ECO:0000313" key="2">
    <source>
        <dbReference type="Proteomes" id="UP001600941"/>
    </source>
</evidence>
<evidence type="ECO:0000313" key="1">
    <source>
        <dbReference type="EMBL" id="GAA6503041.1"/>
    </source>
</evidence>
<name>A0ABQ0C2M6_9FIRM</name>
<dbReference type="Proteomes" id="UP001600941">
    <property type="component" value="Unassembled WGS sequence"/>
</dbReference>
<comment type="caution">
    <text evidence="1">The sequence shown here is derived from an EMBL/GenBank/DDBJ whole genome shotgun (WGS) entry which is preliminary data.</text>
</comment>
<dbReference type="InterPro" id="IPR006944">
    <property type="entry name" value="Phage/GTA_portal"/>
</dbReference>
<accession>A0ABQ0C2M6</accession>
<reference evidence="1 2" key="1">
    <citation type="submission" date="2024-04" db="EMBL/GenBank/DDBJ databases">
        <title>Defined microbial consortia suppress multidrug-resistant proinflammatory Enterobacteriaceae via ecological control.</title>
        <authorList>
            <person name="Furuichi M."/>
            <person name="Kawaguchi T."/>
            <person name="Pust M."/>
            <person name="Yasuma K."/>
            <person name="Plichta D."/>
            <person name="Hasegawa N."/>
            <person name="Ohya T."/>
            <person name="Bhattarai S."/>
            <person name="Sasajima S."/>
            <person name="Aoto Y."/>
            <person name="Tuganbaev T."/>
            <person name="Yaginuma M."/>
            <person name="Ueda M."/>
            <person name="Okahashi N."/>
            <person name="Amafuji K."/>
            <person name="Kiridooshi Y."/>
            <person name="Sugita K."/>
            <person name="Strazar M."/>
            <person name="Skelly A."/>
            <person name="Suda W."/>
            <person name="Hattori M."/>
            <person name="Nakamoto N."/>
            <person name="Caballero S."/>
            <person name="Norman J."/>
            <person name="Olle B."/>
            <person name="Tanoue T."/>
            <person name="Arita M."/>
            <person name="Bucci V."/>
            <person name="Atarashi K."/>
            <person name="Xavier R."/>
            <person name="Honda K."/>
        </authorList>
    </citation>
    <scope>NUCLEOTIDE SEQUENCE [LARGE SCALE GENOMIC DNA]</scope>
    <source>
        <strain evidence="2">k34-0107-D12</strain>
    </source>
</reference>
<protein>
    <submittedName>
        <fullName evidence="1">Phage portal protein</fullName>
    </submittedName>
</protein>
<dbReference type="RefSeq" id="WP_054353791.1">
    <property type="nucleotide sequence ID" value="NZ_AP031413.1"/>
</dbReference>
<organism evidence="1 2">
    <name type="scientific">Blautia parvula</name>
    <dbReference type="NCBI Taxonomy" id="2877527"/>
    <lineage>
        <taxon>Bacteria</taxon>
        <taxon>Bacillati</taxon>
        <taxon>Bacillota</taxon>
        <taxon>Clostridia</taxon>
        <taxon>Lachnospirales</taxon>
        <taxon>Lachnospiraceae</taxon>
        <taxon>Blautia</taxon>
    </lineage>
</organism>
<dbReference type="InterPro" id="IPR006427">
    <property type="entry name" value="Portal_HK97"/>
</dbReference>
<dbReference type="Pfam" id="PF04860">
    <property type="entry name" value="Phage_portal"/>
    <property type="match status" value="1"/>
</dbReference>
<dbReference type="NCBIfam" id="TIGR01537">
    <property type="entry name" value="portal_HK97"/>
    <property type="match status" value="1"/>
</dbReference>
<proteinExistence type="predicted"/>
<sequence>MAKKKKKQTRAEPVSYLCSMEAYETLCCSGYTSLADNPEIMAGVGKICDLISSMTIYLMGNTENGDVRIRNELAKKIDIHPNRYMTRKTFISAVVRTLLLEGEGNSMVFPVTKDGYLEDLVPARPGSVSFLPDGYGYRILYEGQEYDPDGVLHFVINPDPSYPWKGTGHRTALKTVADSLKQAVKTKKGFMESKWKPSMVVKVDALTEEFADRKGRKELLESYLETSEAGEPWMIPAEQFDIKEIRPLSLNDIALPDSVRLDKRTVAAILDIPSFLVGEGQFDEKEWNNFINTRIRTLCAALEQELTRKLLLSPDWYFKFNLRSLYAYDINTLSNVGSNLYTRGIMAGNEVRDWIGLSPKKGLDELIILENYIPQGMIGDQKKLIQGGEEDA</sequence>
<gene>
    <name evidence="1" type="ORF">K340107D12_58570</name>
</gene>
<keyword evidence="2" id="KW-1185">Reference proteome</keyword>